<proteinExistence type="predicted"/>
<dbReference type="AlphaFoldDB" id="A0A2W7R1T1"/>
<organism evidence="1 2">
    <name type="scientific">Algoriphagus chordae</name>
    <dbReference type="NCBI Taxonomy" id="237019"/>
    <lineage>
        <taxon>Bacteria</taxon>
        <taxon>Pseudomonadati</taxon>
        <taxon>Bacteroidota</taxon>
        <taxon>Cytophagia</taxon>
        <taxon>Cytophagales</taxon>
        <taxon>Cyclobacteriaceae</taxon>
        <taxon>Algoriphagus</taxon>
    </lineage>
</organism>
<comment type="caution">
    <text evidence="1">The sequence shown here is derived from an EMBL/GenBank/DDBJ whole genome shotgun (WGS) entry which is preliminary data.</text>
</comment>
<sequence>MKTHLFISLATAAFLTVSCGEKSEKAYEKSIDAQNEMSGALHESDTNVVKRDGTLLSGAMDQTDSITLPPPVLEAIEKNDAVSMDEITNKRIFEEDGKTYYSVTFTTKGEQSLTIIYDEDGKTKSLD</sequence>
<evidence type="ECO:0000313" key="1">
    <source>
        <dbReference type="EMBL" id="PZX54783.1"/>
    </source>
</evidence>
<accession>A0A2W7R1T1</accession>
<dbReference type="OrthoDB" id="824642at2"/>
<reference evidence="1 2" key="1">
    <citation type="submission" date="2018-06" db="EMBL/GenBank/DDBJ databases">
        <title>Genomic Encyclopedia of Archaeal and Bacterial Type Strains, Phase II (KMG-II): from individual species to whole genera.</title>
        <authorList>
            <person name="Goeker M."/>
        </authorList>
    </citation>
    <scope>NUCLEOTIDE SEQUENCE [LARGE SCALE GENOMIC DNA]</scope>
    <source>
        <strain evidence="1 2">DSM 19830</strain>
    </source>
</reference>
<dbReference type="EMBL" id="QKZT01000004">
    <property type="protein sequence ID" value="PZX54783.1"/>
    <property type="molecule type" value="Genomic_DNA"/>
</dbReference>
<dbReference type="PROSITE" id="PS51257">
    <property type="entry name" value="PROKAR_LIPOPROTEIN"/>
    <property type="match status" value="1"/>
</dbReference>
<gene>
    <name evidence="1" type="ORF">LV85_01121</name>
</gene>
<dbReference type="RefSeq" id="WP_146260435.1">
    <property type="nucleotide sequence ID" value="NZ_QKZT01000004.1"/>
</dbReference>
<name>A0A2W7R1T1_9BACT</name>
<keyword evidence="2" id="KW-1185">Reference proteome</keyword>
<evidence type="ECO:0000313" key="2">
    <source>
        <dbReference type="Proteomes" id="UP000248882"/>
    </source>
</evidence>
<protein>
    <submittedName>
        <fullName evidence="1">Uncharacterized protein</fullName>
    </submittedName>
</protein>
<dbReference type="Proteomes" id="UP000248882">
    <property type="component" value="Unassembled WGS sequence"/>
</dbReference>